<dbReference type="EMBL" id="OW152824">
    <property type="protein sequence ID" value="CAH2040281.1"/>
    <property type="molecule type" value="Genomic_DNA"/>
</dbReference>
<feature type="domain" description="FLYWCH-type" evidence="4">
    <location>
        <begin position="48"/>
        <end position="103"/>
    </location>
</feature>
<name>A0ABN8HVG6_9NEOP</name>
<evidence type="ECO:0000313" key="6">
    <source>
        <dbReference type="Proteomes" id="UP000837857"/>
    </source>
</evidence>
<keyword evidence="2" id="KW-0863">Zinc-finger</keyword>
<dbReference type="Pfam" id="PF04500">
    <property type="entry name" value="FLYWCH"/>
    <property type="match status" value="1"/>
</dbReference>
<evidence type="ECO:0000259" key="4">
    <source>
        <dbReference type="Pfam" id="PF04500"/>
    </source>
</evidence>
<organism evidence="5 6">
    <name type="scientific">Iphiclides podalirius</name>
    <name type="common">scarce swallowtail</name>
    <dbReference type="NCBI Taxonomy" id="110791"/>
    <lineage>
        <taxon>Eukaryota</taxon>
        <taxon>Metazoa</taxon>
        <taxon>Ecdysozoa</taxon>
        <taxon>Arthropoda</taxon>
        <taxon>Hexapoda</taxon>
        <taxon>Insecta</taxon>
        <taxon>Pterygota</taxon>
        <taxon>Neoptera</taxon>
        <taxon>Endopterygota</taxon>
        <taxon>Lepidoptera</taxon>
        <taxon>Glossata</taxon>
        <taxon>Ditrysia</taxon>
        <taxon>Papilionoidea</taxon>
        <taxon>Papilionidae</taxon>
        <taxon>Papilioninae</taxon>
        <taxon>Iphiclides</taxon>
    </lineage>
</organism>
<protein>
    <recommendedName>
        <fullName evidence="4">FLYWCH-type domain-containing protein</fullName>
    </recommendedName>
</protein>
<evidence type="ECO:0000256" key="1">
    <source>
        <dbReference type="ARBA" id="ARBA00022723"/>
    </source>
</evidence>
<keyword evidence="1" id="KW-0479">Metal-binding</keyword>
<sequence length="103" mass="12175">MTKSAKGNSLVNVGGYRFSLKKNRPKGPKQRWRCSSHHKKVSQYIVIRRGRQMLNIKGYLYGLQYNTGPKRIWRCTSHYYKGCLASVHTYNDDIILRRHEHTH</sequence>
<accession>A0ABN8HVG6</accession>
<dbReference type="Proteomes" id="UP000837857">
    <property type="component" value="Chromosome 12"/>
</dbReference>
<feature type="non-terminal residue" evidence="5">
    <location>
        <position position="1"/>
    </location>
</feature>
<evidence type="ECO:0000313" key="5">
    <source>
        <dbReference type="EMBL" id="CAH2040281.1"/>
    </source>
</evidence>
<dbReference type="InterPro" id="IPR007588">
    <property type="entry name" value="Znf_FLYWCH"/>
</dbReference>
<reference evidence="5" key="1">
    <citation type="submission" date="2022-03" db="EMBL/GenBank/DDBJ databases">
        <authorList>
            <person name="Martin H S."/>
        </authorList>
    </citation>
    <scope>NUCLEOTIDE SEQUENCE</scope>
</reference>
<keyword evidence="3" id="KW-0862">Zinc</keyword>
<keyword evidence="6" id="KW-1185">Reference proteome</keyword>
<gene>
    <name evidence="5" type="ORF">IPOD504_LOCUS2444</name>
</gene>
<dbReference type="Gene3D" id="2.20.25.240">
    <property type="match status" value="2"/>
</dbReference>
<evidence type="ECO:0000256" key="3">
    <source>
        <dbReference type="ARBA" id="ARBA00022833"/>
    </source>
</evidence>
<evidence type="ECO:0000256" key="2">
    <source>
        <dbReference type="ARBA" id="ARBA00022771"/>
    </source>
</evidence>
<proteinExistence type="predicted"/>